<comment type="function">
    <text evidence="1">Neddylation of cullins play an essential role in the regulation of SCF-type complexes activity.</text>
</comment>
<dbReference type="Proteomes" id="UP000189580">
    <property type="component" value="Chromosome b"/>
</dbReference>
<dbReference type="AlphaFoldDB" id="A0A167FPI3"/>
<protein>
    <recommendedName>
        <fullName evidence="1">Defective in cullin neddylation protein</fullName>
    </recommendedName>
</protein>
<dbReference type="InterPro" id="IPR042460">
    <property type="entry name" value="DCN1-like_PONY"/>
</dbReference>
<dbReference type="InterPro" id="IPR014764">
    <property type="entry name" value="DCN-prot"/>
</dbReference>
<gene>
    <name evidence="3" type="ORF">AWJ20_3170</name>
</gene>
<proteinExistence type="predicted"/>
<dbReference type="GeneID" id="30035163"/>
<evidence type="ECO:0000259" key="2">
    <source>
        <dbReference type="PROSITE" id="PS51229"/>
    </source>
</evidence>
<dbReference type="GO" id="GO:0045116">
    <property type="term" value="P:protein neddylation"/>
    <property type="evidence" value="ECO:0007669"/>
    <property type="project" value="TreeGrafter"/>
</dbReference>
<dbReference type="GO" id="GO:0000151">
    <property type="term" value="C:ubiquitin ligase complex"/>
    <property type="evidence" value="ECO:0007669"/>
    <property type="project" value="TreeGrafter"/>
</dbReference>
<dbReference type="PANTHER" id="PTHR12281">
    <property type="entry name" value="RP42 RELATED"/>
    <property type="match status" value="1"/>
</dbReference>
<sequence>MTAFETAVANWNLLLNGRFSELDKWSEFVLNKYKRNISKDVWNMTWEFAKYLKTDPELQEYSDEGAWPSVIDEFVAYLKNKQ</sequence>
<organism evidence="3 4">
    <name type="scientific">Sugiyamaella lignohabitans</name>
    <dbReference type="NCBI Taxonomy" id="796027"/>
    <lineage>
        <taxon>Eukaryota</taxon>
        <taxon>Fungi</taxon>
        <taxon>Dikarya</taxon>
        <taxon>Ascomycota</taxon>
        <taxon>Saccharomycotina</taxon>
        <taxon>Dipodascomycetes</taxon>
        <taxon>Dipodascales</taxon>
        <taxon>Trichomonascaceae</taxon>
        <taxon>Sugiyamaella</taxon>
    </lineage>
</organism>
<dbReference type="EMBL" id="CP014503">
    <property type="protein sequence ID" value="ANB15542.1"/>
    <property type="molecule type" value="Genomic_DNA"/>
</dbReference>
<evidence type="ECO:0000313" key="4">
    <source>
        <dbReference type="Proteomes" id="UP000189580"/>
    </source>
</evidence>
<reference evidence="3 4" key="1">
    <citation type="submission" date="2016-02" db="EMBL/GenBank/DDBJ databases">
        <title>Complete genome sequence and transcriptome regulation of the pentose utilising yeast Sugiyamaella lignohabitans.</title>
        <authorList>
            <person name="Bellasio M."/>
            <person name="Peymann A."/>
            <person name="Valli M."/>
            <person name="Sipitzky M."/>
            <person name="Graf A."/>
            <person name="Sauer M."/>
            <person name="Marx H."/>
            <person name="Mattanovich D."/>
        </authorList>
    </citation>
    <scope>NUCLEOTIDE SEQUENCE [LARGE SCALE GENOMIC DNA]</scope>
    <source>
        <strain evidence="3 4">CBS 10342</strain>
    </source>
</reference>
<feature type="domain" description="DCUN1" evidence="2">
    <location>
        <begin position="1"/>
        <end position="79"/>
    </location>
</feature>
<dbReference type="InterPro" id="IPR005176">
    <property type="entry name" value="PONY_dom"/>
</dbReference>
<dbReference type="PANTHER" id="PTHR12281:SF31">
    <property type="entry name" value="DCN1-LIKE PROTEIN 3"/>
    <property type="match status" value="1"/>
</dbReference>
<evidence type="ECO:0000256" key="1">
    <source>
        <dbReference type="RuleBase" id="RU410713"/>
    </source>
</evidence>
<evidence type="ECO:0000313" key="3">
    <source>
        <dbReference type="EMBL" id="ANB15542.1"/>
    </source>
</evidence>
<dbReference type="PROSITE" id="PS51229">
    <property type="entry name" value="DCUN1"/>
    <property type="match status" value="1"/>
</dbReference>
<dbReference type="GO" id="GO:0031624">
    <property type="term" value="F:ubiquitin conjugating enzyme binding"/>
    <property type="evidence" value="ECO:0007669"/>
    <property type="project" value="TreeGrafter"/>
</dbReference>
<accession>A0A167FPI3</accession>
<keyword evidence="4" id="KW-1185">Reference proteome</keyword>
<name>A0A167FPI3_9ASCO</name>
<dbReference type="KEGG" id="slb:AWJ20_3170"/>
<dbReference type="RefSeq" id="XP_018738019.1">
    <property type="nucleotide sequence ID" value="XM_018880174.1"/>
</dbReference>
<dbReference type="GO" id="GO:0097602">
    <property type="term" value="F:cullin family protein binding"/>
    <property type="evidence" value="ECO:0007669"/>
    <property type="project" value="TreeGrafter"/>
</dbReference>
<dbReference type="Gene3D" id="1.10.238.200">
    <property type="entry name" value="Cullin, PONY binding domain"/>
    <property type="match status" value="1"/>
</dbReference>
<dbReference type="GO" id="GO:0032182">
    <property type="term" value="F:ubiquitin-like protein binding"/>
    <property type="evidence" value="ECO:0007669"/>
    <property type="project" value="TreeGrafter"/>
</dbReference>
<dbReference type="OrthoDB" id="27198at2759"/>
<dbReference type="Pfam" id="PF03556">
    <property type="entry name" value="Cullin_binding"/>
    <property type="match status" value="1"/>
</dbReference>